<dbReference type="EMBL" id="QJKJ01000348">
    <property type="protein sequence ID" value="RDY13076.1"/>
    <property type="molecule type" value="Genomic_DNA"/>
</dbReference>
<dbReference type="AlphaFoldDB" id="A0A371IDF5"/>
<accession>A0A371IDF5</accession>
<sequence length="109" mass="12619">MVSFYVLQGSTIVGVVSISSSLDSNLNPTHLRHMLLKHIIKDRIYGKCLMKISLIRKSSVFELIMILSFCTETKPPKFIINRDVMFYESSMLHLTMESRNTKKEHDINK</sequence>
<reference evidence="1" key="1">
    <citation type="submission" date="2018-05" db="EMBL/GenBank/DDBJ databases">
        <title>Draft genome of Mucuna pruriens seed.</title>
        <authorList>
            <person name="Nnadi N.E."/>
            <person name="Vos R."/>
            <person name="Hasami M.H."/>
            <person name="Devisetty U.K."/>
            <person name="Aguiy J.C."/>
        </authorList>
    </citation>
    <scope>NUCLEOTIDE SEQUENCE [LARGE SCALE GENOMIC DNA]</scope>
    <source>
        <strain evidence="1">JCA_2017</strain>
    </source>
</reference>
<feature type="non-terminal residue" evidence="1">
    <location>
        <position position="1"/>
    </location>
</feature>
<evidence type="ECO:0000313" key="2">
    <source>
        <dbReference type="Proteomes" id="UP000257109"/>
    </source>
</evidence>
<keyword evidence="2" id="KW-1185">Reference proteome</keyword>
<proteinExistence type="predicted"/>
<organism evidence="1 2">
    <name type="scientific">Mucuna pruriens</name>
    <name type="common">Velvet bean</name>
    <name type="synonym">Dolichos pruriens</name>
    <dbReference type="NCBI Taxonomy" id="157652"/>
    <lineage>
        <taxon>Eukaryota</taxon>
        <taxon>Viridiplantae</taxon>
        <taxon>Streptophyta</taxon>
        <taxon>Embryophyta</taxon>
        <taxon>Tracheophyta</taxon>
        <taxon>Spermatophyta</taxon>
        <taxon>Magnoliopsida</taxon>
        <taxon>eudicotyledons</taxon>
        <taxon>Gunneridae</taxon>
        <taxon>Pentapetalae</taxon>
        <taxon>rosids</taxon>
        <taxon>fabids</taxon>
        <taxon>Fabales</taxon>
        <taxon>Fabaceae</taxon>
        <taxon>Papilionoideae</taxon>
        <taxon>50 kb inversion clade</taxon>
        <taxon>NPAAA clade</taxon>
        <taxon>indigoferoid/millettioid clade</taxon>
        <taxon>Phaseoleae</taxon>
        <taxon>Mucuna</taxon>
    </lineage>
</organism>
<dbReference type="Proteomes" id="UP000257109">
    <property type="component" value="Unassembled WGS sequence"/>
</dbReference>
<evidence type="ECO:0000313" key="1">
    <source>
        <dbReference type="EMBL" id="RDY13076.1"/>
    </source>
</evidence>
<gene>
    <name evidence="1" type="ORF">CR513_02063</name>
</gene>
<name>A0A371IDF5_MUCPR</name>
<protein>
    <submittedName>
        <fullName evidence="1">Uncharacterized protein</fullName>
    </submittedName>
</protein>
<comment type="caution">
    <text evidence="1">The sequence shown here is derived from an EMBL/GenBank/DDBJ whole genome shotgun (WGS) entry which is preliminary data.</text>
</comment>